<proteinExistence type="predicted"/>
<evidence type="ECO:0000259" key="2">
    <source>
        <dbReference type="Pfam" id="PF02517"/>
    </source>
</evidence>
<dbReference type="GO" id="GO:0004175">
    <property type="term" value="F:endopeptidase activity"/>
    <property type="evidence" value="ECO:0007669"/>
    <property type="project" value="UniProtKB-ARBA"/>
</dbReference>
<dbReference type="GeneID" id="12447003"/>
<organism evidence="3 4">
    <name type="scientific">Haloquadratum walsbyi (strain DSM 16854 / JCM 12705 / C23)</name>
    <dbReference type="NCBI Taxonomy" id="768065"/>
    <lineage>
        <taxon>Archaea</taxon>
        <taxon>Methanobacteriati</taxon>
        <taxon>Methanobacteriota</taxon>
        <taxon>Stenosarchaea group</taxon>
        <taxon>Halobacteria</taxon>
        <taxon>Halobacteriales</taxon>
        <taxon>Haloferacaceae</taxon>
        <taxon>Haloquadratum</taxon>
    </lineage>
</organism>
<dbReference type="InterPro" id="IPR003675">
    <property type="entry name" value="Rce1/LyrA-like_dom"/>
</dbReference>
<accession>G0LHC5</accession>
<feature type="domain" description="CAAX prenyl protease 2/Lysostaphin resistance protein A-like" evidence="2">
    <location>
        <begin position="147"/>
        <end position="234"/>
    </location>
</feature>
<dbReference type="OrthoDB" id="275779at2157"/>
<keyword evidence="1" id="KW-1133">Transmembrane helix</keyword>
<dbReference type="KEGG" id="hwc:Hqrw_2279"/>
<dbReference type="Proteomes" id="UP000007954">
    <property type="component" value="Chromosome"/>
</dbReference>
<dbReference type="GO" id="GO:0080120">
    <property type="term" value="P:CAAX-box protein maturation"/>
    <property type="evidence" value="ECO:0007669"/>
    <property type="project" value="UniProtKB-ARBA"/>
</dbReference>
<keyword evidence="1" id="KW-0812">Transmembrane</keyword>
<protein>
    <submittedName>
        <fullName evidence="3">Abi/CAAX domain protein</fullName>
    </submittedName>
</protein>
<evidence type="ECO:0000313" key="4">
    <source>
        <dbReference type="Proteomes" id="UP000007954"/>
    </source>
</evidence>
<evidence type="ECO:0000256" key="1">
    <source>
        <dbReference type="SAM" id="Phobius"/>
    </source>
</evidence>
<evidence type="ECO:0000313" key="3">
    <source>
        <dbReference type="EMBL" id="CCC40159.1"/>
    </source>
</evidence>
<feature type="transmembrane region" description="Helical" evidence="1">
    <location>
        <begin position="60"/>
        <end position="79"/>
    </location>
</feature>
<dbReference type="RefSeq" id="WP_011571363.1">
    <property type="nucleotide sequence ID" value="NC_017459.1"/>
</dbReference>
<dbReference type="AlphaFoldDB" id="G0LHC5"/>
<feature type="transmembrane region" description="Helical" evidence="1">
    <location>
        <begin position="185"/>
        <end position="218"/>
    </location>
</feature>
<reference evidence="3 4" key="1">
    <citation type="journal article" date="2011" name="PLoS ONE">
        <title>Haloquadratum walsbyi: limited diversity in a global pond.</title>
        <authorList>
            <person name="Dyall-Smith M."/>
            <person name="Pfeiffer F."/>
            <person name="Klee K."/>
            <person name="Palm P."/>
            <person name="Gross K."/>
            <person name="Schuster S.C."/>
            <person name="Rampp M."/>
            <person name="Oesterhelt D."/>
        </authorList>
    </citation>
    <scope>NUCLEOTIDE SEQUENCE [LARGE SCALE GENOMIC DNA]</scope>
    <source>
        <strain evidence="4">DSM 16854 / JCM 12705 / C23</strain>
    </source>
</reference>
<dbReference type="HOGENOM" id="CLU_073769_0_0_2"/>
<keyword evidence="1" id="KW-0472">Membrane</keyword>
<name>G0LHC5_HALWC</name>
<dbReference type="Pfam" id="PF02517">
    <property type="entry name" value="Rce1-like"/>
    <property type="match status" value="1"/>
</dbReference>
<gene>
    <name evidence="3" type="ordered locus">Hqrw_2279</name>
</gene>
<sequence>METQTSPSGLGSKAQEVFRSVAGATALAALGVVAGFVSVLVIDPLFVILETGWVLFGGLLRNYIVQPGFGLVAAGYVWWCDDYNPLDRIQVPSSEGVAWIVLGAVGYELAVRVVTPILPLLGLSHGGHSGQMTPTWRVFFDHPEIIVPGLVIMFVLMAPMEELLYRGVIHNALEPALGSLGRVLVGGFLFGGMHIFLSGGLVSLLFTSIFGVLAAAGYERTENLTVPIMAHAGHWLMFTSF</sequence>
<feature type="transmembrane region" description="Helical" evidence="1">
    <location>
        <begin position="20"/>
        <end position="48"/>
    </location>
</feature>
<dbReference type="EMBL" id="FR746099">
    <property type="protein sequence ID" value="CCC40159.1"/>
    <property type="molecule type" value="Genomic_DNA"/>
</dbReference>
<feature type="transmembrane region" description="Helical" evidence="1">
    <location>
        <begin position="145"/>
        <end position="165"/>
    </location>
</feature>